<accession>A0A8J9X868</accession>
<keyword evidence="1" id="KW-0175">Coiled coil</keyword>
<name>A0A8J9X868_PHATR</name>
<evidence type="ECO:0000313" key="2">
    <source>
        <dbReference type="EMBL" id="CAG9285628.1"/>
    </source>
</evidence>
<evidence type="ECO:0000256" key="1">
    <source>
        <dbReference type="SAM" id="Coils"/>
    </source>
</evidence>
<sequence length="372" mass="43692">MLILRNRDEVPFSDENAGCHRHQCTVVNEVPEIPITVGTLPCGGSRRVRFNTNPAICNSNYFVIQNEQDSQQSRKTKFLWSKPFWMADEKLVRSRVFMVKLNKAASRIQSFFKGIIARKLYRATLVLRAKQAVERIRNEASTLIQSAVRRYQGRMVYSRIISAVKVQSSVRAWMTRSHFLIVKLRNQLESIENRRQQDFRMIEEYRKERILEIHQLYADRDAQTAEAERKVLEARLVVESLQKHNKKLRLQTSKLQNAIKHMARENQLMELRALSADKEARLYRIDLQRLSNENKQWTGITLEMQQRKKGLEDALYEVNELIEFEGQVGGSVKNHFRQMMKHIQENCRDRLMLREVFMGGLPKEQLSVCEAV</sequence>
<dbReference type="AlphaFoldDB" id="A0A8J9X868"/>
<dbReference type="InterPro" id="IPR000048">
    <property type="entry name" value="IQ_motif_EF-hand-BS"/>
</dbReference>
<dbReference type="Gene3D" id="1.20.5.190">
    <property type="match status" value="1"/>
</dbReference>
<organism evidence="2">
    <name type="scientific">Phaeodactylum tricornutum</name>
    <name type="common">Diatom</name>
    <dbReference type="NCBI Taxonomy" id="2850"/>
    <lineage>
        <taxon>Eukaryota</taxon>
        <taxon>Sar</taxon>
        <taxon>Stramenopiles</taxon>
        <taxon>Ochrophyta</taxon>
        <taxon>Bacillariophyta</taxon>
        <taxon>Bacillariophyceae</taxon>
        <taxon>Bacillariophycidae</taxon>
        <taxon>Naviculales</taxon>
        <taxon>Phaeodactylaceae</taxon>
        <taxon>Phaeodactylum</taxon>
    </lineage>
</organism>
<dbReference type="SMART" id="SM00015">
    <property type="entry name" value="IQ"/>
    <property type="match status" value="3"/>
</dbReference>
<feature type="coiled-coil region" evidence="1">
    <location>
        <begin position="238"/>
        <end position="265"/>
    </location>
</feature>
<dbReference type="EMBL" id="OU594961">
    <property type="protein sequence ID" value="CAG9285628.1"/>
    <property type="molecule type" value="Genomic_DNA"/>
</dbReference>
<proteinExistence type="predicted"/>
<dbReference type="Pfam" id="PF00612">
    <property type="entry name" value="IQ"/>
    <property type="match status" value="2"/>
</dbReference>
<reference evidence="2" key="1">
    <citation type="submission" date="2022-02" db="EMBL/GenBank/DDBJ databases">
        <authorList>
            <person name="Giguere J D."/>
        </authorList>
    </citation>
    <scope>NUCLEOTIDE SEQUENCE</scope>
    <source>
        <strain evidence="2">CCAP 1055/1</strain>
    </source>
</reference>
<gene>
    <name evidence="2" type="ORF">PTTT1_LOCUS29678</name>
</gene>
<protein>
    <submittedName>
        <fullName evidence="2">Uncharacterized protein</fullName>
    </submittedName>
</protein>
<dbReference type="Proteomes" id="UP000836788">
    <property type="component" value="Chromosome 20"/>
</dbReference>